<dbReference type="AlphaFoldDB" id="A0A7J7KG16"/>
<feature type="compositionally biased region" description="Polar residues" evidence="5">
    <location>
        <begin position="100"/>
        <end position="110"/>
    </location>
</feature>
<dbReference type="GO" id="GO:0004190">
    <property type="term" value="F:aspartic-type endopeptidase activity"/>
    <property type="evidence" value="ECO:0007669"/>
    <property type="project" value="UniProtKB-KW"/>
</dbReference>
<dbReference type="Pfam" id="PF00240">
    <property type="entry name" value="ubiquitin"/>
    <property type="match status" value="1"/>
</dbReference>
<evidence type="ECO:0000256" key="3">
    <source>
        <dbReference type="ARBA" id="ARBA00022750"/>
    </source>
</evidence>
<dbReference type="PROSITE" id="PS50053">
    <property type="entry name" value="UBIQUITIN_2"/>
    <property type="match status" value="1"/>
</dbReference>
<protein>
    <submittedName>
        <fullName evidence="7">DDI2</fullName>
    </submittedName>
</protein>
<dbReference type="PANTHER" id="PTHR15397">
    <property type="entry name" value="SODIUM-GLUCOSE COTRANSPORTER REGULATORY PROTEIN -RELATED"/>
    <property type="match status" value="1"/>
</dbReference>
<evidence type="ECO:0000256" key="1">
    <source>
        <dbReference type="ARBA" id="ARBA00009136"/>
    </source>
</evidence>
<dbReference type="CDD" id="cd01796">
    <property type="entry name" value="Ubl_Ddi1_like"/>
    <property type="match status" value="1"/>
</dbReference>
<dbReference type="InterPro" id="IPR000626">
    <property type="entry name" value="Ubiquitin-like_dom"/>
</dbReference>
<keyword evidence="2" id="KW-0645">Protease</keyword>
<dbReference type="PANTHER" id="PTHR15397:SF3">
    <property type="entry name" value="DNA DAMAGE INDUCIBLE 1 HOMOLOG 2"/>
    <property type="match status" value="1"/>
</dbReference>
<evidence type="ECO:0000313" key="7">
    <source>
        <dbReference type="EMBL" id="KAF6037165.1"/>
    </source>
</evidence>
<evidence type="ECO:0000256" key="4">
    <source>
        <dbReference type="ARBA" id="ARBA00022801"/>
    </source>
</evidence>
<dbReference type="InterPro" id="IPR033882">
    <property type="entry name" value="DDI1_N"/>
</dbReference>
<evidence type="ECO:0000256" key="2">
    <source>
        <dbReference type="ARBA" id="ARBA00022670"/>
    </source>
</evidence>
<dbReference type="Proteomes" id="UP000593567">
    <property type="component" value="Unassembled WGS sequence"/>
</dbReference>
<dbReference type="InterPro" id="IPR029071">
    <property type="entry name" value="Ubiquitin-like_domsf"/>
</dbReference>
<keyword evidence="8" id="KW-1185">Reference proteome</keyword>
<reference evidence="7" key="1">
    <citation type="submission" date="2020-06" db="EMBL/GenBank/DDBJ databases">
        <title>Draft genome of Bugula neritina, a colonial animal packing powerful symbionts and potential medicines.</title>
        <authorList>
            <person name="Rayko M."/>
        </authorList>
    </citation>
    <scope>NUCLEOTIDE SEQUENCE [LARGE SCALE GENOMIC DNA]</scope>
    <source>
        <strain evidence="7">Kwan_BN1</strain>
    </source>
</reference>
<proteinExistence type="inferred from homology"/>
<gene>
    <name evidence="7" type="ORF">EB796_004525</name>
</gene>
<keyword evidence="4" id="KW-0378">Hydrolase</keyword>
<dbReference type="SUPFAM" id="SSF54236">
    <property type="entry name" value="Ubiquitin-like"/>
    <property type="match status" value="1"/>
</dbReference>
<organism evidence="7 8">
    <name type="scientific">Bugula neritina</name>
    <name type="common">Brown bryozoan</name>
    <name type="synonym">Sertularia neritina</name>
    <dbReference type="NCBI Taxonomy" id="10212"/>
    <lineage>
        <taxon>Eukaryota</taxon>
        <taxon>Metazoa</taxon>
        <taxon>Spiralia</taxon>
        <taxon>Lophotrochozoa</taxon>
        <taxon>Bryozoa</taxon>
        <taxon>Gymnolaemata</taxon>
        <taxon>Cheilostomatida</taxon>
        <taxon>Flustrina</taxon>
        <taxon>Buguloidea</taxon>
        <taxon>Bugulidae</taxon>
        <taxon>Bugula</taxon>
    </lineage>
</organism>
<evidence type="ECO:0000313" key="8">
    <source>
        <dbReference type="Proteomes" id="UP000593567"/>
    </source>
</evidence>
<dbReference type="Gene3D" id="3.10.20.90">
    <property type="entry name" value="Phosphatidylinositol 3-kinase Catalytic Subunit, Chain A, domain 1"/>
    <property type="match status" value="1"/>
</dbReference>
<keyword evidence="3" id="KW-0064">Aspartyl protease</keyword>
<comment type="caution">
    <text evidence="7">The sequence shown here is derived from an EMBL/GenBank/DDBJ whole genome shotgun (WGS) entry which is preliminary data.</text>
</comment>
<dbReference type="Pfam" id="PF24669">
    <property type="entry name" value="Ddi2_HDD"/>
    <property type="match status" value="1"/>
</dbReference>
<dbReference type="GO" id="GO:0006508">
    <property type="term" value="P:proteolysis"/>
    <property type="evidence" value="ECO:0007669"/>
    <property type="project" value="UniProtKB-KW"/>
</dbReference>
<evidence type="ECO:0000259" key="6">
    <source>
        <dbReference type="PROSITE" id="PS50053"/>
    </source>
</evidence>
<dbReference type="EMBL" id="VXIV02000613">
    <property type="protein sequence ID" value="KAF6037165.1"/>
    <property type="molecule type" value="Genomic_DNA"/>
</dbReference>
<comment type="similarity">
    <text evidence="1">Belongs to the DDI1 family.</text>
</comment>
<dbReference type="OrthoDB" id="417450at2759"/>
<feature type="region of interest" description="Disordered" evidence="5">
    <location>
        <begin position="90"/>
        <end position="110"/>
    </location>
</feature>
<feature type="domain" description="Ubiquitin-like" evidence="6">
    <location>
        <begin position="1"/>
        <end position="70"/>
    </location>
</feature>
<accession>A0A7J7KG16</accession>
<dbReference type="InterPro" id="IPR057273">
    <property type="entry name" value="Ddi1/2_HDD"/>
</dbReference>
<name>A0A7J7KG16_BUGNE</name>
<evidence type="ECO:0000256" key="5">
    <source>
        <dbReference type="SAM" id="MobiDB-lite"/>
    </source>
</evidence>
<sequence>MKLSVTTFKDDLFTLEVSDDIEIENLKVYCEMESGIPSANITLVWNGTPLTDNKKTVGQYGISDGEMLFLQPLHNRSDPRTGLSAAPTIDFSGIAPPTGAPQQRPSRSSTDPYALRELLLTSPHEVALLKQNNPPMAEALLSGDPGILVTSYLSSYSQ</sequence>